<sequence length="125" mass="13386">MSGWTPDELRTIGGVDELGVASRRADASLRPFVTIWFTVLGDEVYVRSAHGPQNGWFRRATESGTGRVRVGAIEKDVAFENGDDAPHDALDAALHAKYDRYGPAPVRAITGPSAAGVTLRVVPTP</sequence>
<reference evidence="1 2" key="1">
    <citation type="submission" date="2020-05" db="EMBL/GenBank/DDBJ databases">
        <title>Genome Sequencing of Type Strains.</title>
        <authorList>
            <person name="Lemaire J.F."/>
            <person name="Inderbitzin P."/>
            <person name="Gregorio O.A."/>
            <person name="Collins S.B."/>
            <person name="Wespe N."/>
            <person name="Knight-Connoni V."/>
        </authorList>
    </citation>
    <scope>NUCLEOTIDE SEQUENCE [LARGE SCALE GENOMIC DNA]</scope>
    <source>
        <strain evidence="1 2">ATCC 25174</strain>
    </source>
</reference>
<comment type="caution">
    <text evidence="1">The sequence shown here is derived from an EMBL/GenBank/DDBJ whole genome shotgun (WGS) entry which is preliminary data.</text>
</comment>
<dbReference type="Pfam" id="PF10012">
    <property type="entry name" value="DUF2255"/>
    <property type="match status" value="1"/>
</dbReference>
<gene>
    <name evidence="1" type="ORF">HP550_05795</name>
</gene>
<evidence type="ECO:0000313" key="2">
    <source>
        <dbReference type="Proteomes" id="UP000565724"/>
    </source>
</evidence>
<dbReference type="RefSeq" id="WP_175346638.1">
    <property type="nucleotide sequence ID" value="NZ_JABMCI010000054.1"/>
</dbReference>
<protein>
    <submittedName>
        <fullName evidence="1">DUF2255 family protein</fullName>
    </submittedName>
</protein>
<dbReference type="InterPro" id="IPR016888">
    <property type="entry name" value="UCP028498"/>
</dbReference>
<keyword evidence="2" id="KW-1185">Reference proteome</keyword>
<dbReference type="Proteomes" id="UP000565724">
    <property type="component" value="Unassembled WGS sequence"/>
</dbReference>
<organism evidence="1 2">
    <name type="scientific">Cellulomonas humilata</name>
    <dbReference type="NCBI Taxonomy" id="144055"/>
    <lineage>
        <taxon>Bacteria</taxon>
        <taxon>Bacillati</taxon>
        <taxon>Actinomycetota</taxon>
        <taxon>Actinomycetes</taxon>
        <taxon>Micrococcales</taxon>
        <taxon>Cellulomonadaceae</taxon>
        <taxon>Cellulomonas</taxon>
    </lineage>
</organism>
<name>A0A7Y5ZZA1_9CELL</name>
<dbReference type="AlphaFoldDB" id="A0A7Y5ZZA1"/>
<dbReference type="EMBL" id="JABMCI010000054">
    <property type="protein sequence ID" value="NUU16760.1"/>
    <property type="molecule type" value="Genomic_DNA"/>
</dbReference>
<accession>A0A7Y5ZZA1</accession>
<proteinExistence type="predicted"/>
<evidence type="ECO:0000313" key="1">
    <source>
        <dbReference type="EMBL" id="NUU16760.1"/>
    </source>
</evidence>